<keyword evidence="4 5" id="KW-0472">Membrane</keyword>
<accession>A0A9Q8Z1Z7</accession>
<reference evidence="6" key="1">
    <citation type="submission" date="2021-12" db="EMBL/GenBank/DDBJ databases">
        <title>Curvularia clavata genome.</title>
        <authorList>
            <person name="Cao Y."/>
        </authorList>
    </citation>
    <scope>NUCLEOTIDE SEQUENCE</scope>
    <source>
        <strain evidence="6">Yc1106</strain>
    </source>
</reference>
<dbReference type="VEuPathDB" id="FungiDB:yc1106_01720"/>
<feature type="transmembrane region" description="Helical" evidence="5">
    <location>
        <begin position="129"/>
        <end position="150"/>
    </location>
</feature>
<sequence length="160" mass="16808">MSSSKKSSSSSSRRSRSHAEAVYGAPYPSYGTTYSSTSPFWTIGTLLGASSVALGAFGAHGLKQRISDPTRIASWGNAAHYQLIHSAVLTLTAVVAPANTLAMSLFTAGMALFSGSIYLLVWDPKKYKAVGPVTPIGGLCLIGGWIFLAARGKLVLPRSR</sequence>
<evidence type="ECO:0000313" key="7">
    <source>
        <dbReference type="Proteomes" id="UP001056012"/>
    </source>
</evidence>
<evidence type="ECO:0000313" key="6">
    <source>
        <dbReference type="EMBL" id="USP74446.1"/>
    </source>
</evidence>
<comment type="subcellular location">
    <subcellularLocation>
        <location evidence="1">Membrane</location>
        <topology evidence="1">Multi-pass membrane protein</topology>
    </subcellularLocation>
</comment>
<evidence type="ECO:0000256" key="1">
    <source>
        <dbReference type="ARBA" id="ARBA00004141"/>
    </source>
</evidence>
<name>A0A9Q8Z1Z7_CURCL</name>
<evidence type="ECO:0000256" key="2">
    <source>
        <dbReference type="ARBA" id="ARBA00022692"/>
    </source>
</evidence>
<organism evidence="6 7">
    <name type="scientific">Curvularia clavata</name>
    <dbReference type="NCBI Taxonomy" id="95742"/>
    <lineage>
        <taxon>Eukaryota</taxon>
        <taxon>Fungi</taxon>
        <taxon>Dikarya</taxon>
        <taxon>Ascomycota</taxon>
        <taxon>Pezizomycotina</taxon>
        <taxon>Dothideomycetes</taxon>
        <taxon>Pleosporomycetidae</taxon>
        <taxon>Pleosporales</taxon>
        <taxon>Pleosporineae</taxon>
        <taxon>Pleosporaceae</taxon>
        <taxon>Curvularia</taxon>
    </lineage>
</organism>
<evidence type="ECO:0000256" key="5">
    <source>
        <dbReference type="SAM" id="Phobius"/>
    </source>
</evidence>
<dbReference type="InterPro" id="IPR006696">
    <property type="entry name" value="DUF423"/>
</dbReference>
<proteinExistence type="predicted"/>
<feature type="transmembrane region" description="Helical" evidence="5">
    <location>
        <begin position="102"/>
        <end position="122"/>
    </location>
</feature>
<dbReference type="Pfam" id="PF04241">
    <property type="entry name" value="DUF423"/>
    <property type="match status" value="1"/>
</dbReference>
<dbReference type="OrthoDB" id="269173at2759"/>
<protein>
    <recommendedName>
        <fullName evidence="8">DUF423-domain-containing protein</fullName>
    </recommendedName>
</protein>
<dbReference type="EMBL" id="CP089274">
    <property type="protein sequence ID" value="USP74446.1"/>
    <property type="molecule type" value="Genomic_DNA"/>
</dbReference>
<keyword evidence="7" id="KW-1185">Reference proteome</keyword>
<dbReference type="Proteomes" id="UP001056012">
    <property type="component" value="Chromosome 1"/>
</dbReference>
<dbReference type="PANTHER" id="PTHR43461:SF1">
    <property type="entry name" value="TRANSMEMBRANE PROTEIN 256"/>
    <property type="match status" value="1"/>
</dbReference>
<dbReference type="AlphaFoldDB" id="A0A9Q8Z1Z7"/>
<keyword evidence="2 5" id="KW-0812">Transmembrane</keyword>
<dbReference type="GO" id="GO:0016020">
    <property type="term" value="C:membrane"/>
    <property type="evidence" value="ECO:0007669"/>
    <property type="project" value="UniProtKB-SubCell"/>
</dbReference>
<dbReference type="PANTHER" id="PTHR43461">
    <property type="entry name" value="TRANSMEMBRANE PROTEIN 256"/>
    <property type="match status" value="1"/>
</dbReference>
<keyword evidence="3 5" id="KW-1133">Transmembrane helix</keyword>
<evidence type="ECO:0008006" key="8">
    <source>
        <dbReference type="Google" id="ProtNLM"/>
    </source>
</evidence>
<evidence type="ECO:0000256" key="3">
    <source>
        <dbReference type="ARBA" id="ARBA00022989"/>
    </source>
</evidence>
<gene>
    <name evidence="6" type="ORF">yc1106_01720</name>
</gene>
<evidence type="ECO:0000256" key="4">
    <source>
        <dbReference type="ARBA" id="ARBA00023136"/>
    </source>
</evidence>
<feature type="transmembrane region" description="Helical" evidence="5">
    <location>
        <begin position="78"/>
        <end position="96"/>
    </location>
</feature>
<feature type="transmembrane region" description="Helical" evidence="5">
    <location>
        <begin position="38"/>
        <end position="57"/>
    </location>
</feature>